<sequence length="203" mass="22253">MIDLSKLTQAIKAGDVPPPSYFRPGETIETPGLMERWQQQPPRPGDVILTGGLNGVGQLPTGFNGVGTLADLPAAFDSAPSVMPVSTITPTHADVVPGLLGIVNGVPISGPGVPEPPRVLVAKQWSIAVRSETYGTFRVFFFKLIDGRIMCYNPSTKSWKIWRPKKHIVISRDPRMSTIRKLERTYDKVIRKLARKSKALKLA</sequence>
<name>X1MUD7_9ZZZZ</name>
<comment type="caution">
    <text evidence="1">The sequence shown here is derived from an EMBL/GenBank/DDBJ whole genome shotgun (WGS) entry which is preliminary data.</text>
</comment>
<proteinExistence type="predicted"/>
<protein>
    <submittedName>
        <fullName evidence="1">Uncharacterized protein</fullName>
    </submittedName>
</protein>
<dbReference type="AlphaFoldDB" id="X1MUD7"/>
<evidence type="ECO:0000313" key="1">
    <source>
        <dbReference type="EMBL" id="GAI21636.1"/>
    </source>
</evidence>
<dbReference type="EMBL" id="BARV01018615">
    <property type="protein sequence ID" value="GAI21636.1"/>
    <property type="molecule type" value="Genomic_DNA"/>
</dbReference>
<gene>
    <name evidence="1" type="ORF">S06H3_31436</name>
</gene>
<accession>X1MUD7</accession>
<reference evidence="1" key="1">
    <citation type="journal article" date="2014" name="Front. Microbiol.">
        <title>High frequency of phylogenetically diverse reductive dehalogenase-homologous genes in deep subseafloor sedimentary metagenomes.</title>
        <authorList>
            <person name="Kawai M."/>
            <person name="Futagami T."/>
            <person name="Toyoda A."/>
            <person name="Takaki Y."/>
            <person name="Nishi S."/>
            <person name="Hori S."/>
            <person name="Arai W."/>
            <person name="Tsubouchi T."/>
            <person name="Morono Y."/>
            <person name="Uchiyama I."/>
            <person name="Ito T."/>
            <person name="Fujiyama A."/>
            <person name="Inagaki F."/>
            <person name="Takami H."/>
        </authorList>
    </citation>
    <scope>NUCLEOTIDE SEQUENCE</scope>
    <source>
        <strain evidence="1">Expedition CK06-06</strain>
    </source>
</reference>
<organism evidence="1">
    <name type="scientific">marine sediment metagenome</name>
    <dbReference type="NCBI Taxonomy" id="412755"/>
    <lineage>
        <taxon>unclassified sequences</taxon>
        <taxon>metagenomes</taxon>
        <taxon>ecological metagenomes</taxon>
    </lineage>
</organism>